<organism evidence="2 3">
    <name type="scientific">Zhihengliuella alba</name>
    <dbReference type="NCBI Taxonomy" id="547018"/>
    <lineage>
        <taxon>Bacteria</taxon>
        <taxon>Bacillati</taxon>
        <taxon>Actinomycetota</taxon>
        <taxon>Actinomycetes</taxon>
        <taxon>Micrococcales</taxon>
        <taxon>Micrococcaceae</taxon>
        <taxon>Zhihengliuella</taxon>
    </lineage>
</organism>
<name>A0ABP7DBI2_9MICC</name>
<comment type="caution">
    <text evidence="2">The sequence shown here is derived from an EMBL/GenBank/DDBJ whole genome shotgun (WGS) entry which is preliminary data.</text>
</comment>
<feature type="compositionally biased region" description="Low complexity" evidence="1">
    <location>
        <begin position="8"/>
        <end position="18"/>
    </location>
</feature>
<dbReference type="PANTHER" id="PTHR43384:SF11">
    <property type="entry name" value="SEPTUM SITE DETERMINING PROTEIN"/>
    <property type="match status" value="1"/>
</dbReference>
<keyword evidence="3" id="KW-1185">Reference proteome</keyword>
<proteinExistence type="predicted"/>
<dbReference type="PANTHER" id="PTHR43384">
    <property type="entry name" value="SEPTUM SITE-DETERMINING PROTEIN MIND HOMOLOG, CHLOROPLASTIC-RELATED"/>
    <property type="match status" value="1"/>
</dbReference>
<feature type="region of interest" description="Disordered" evidence="1">
    <location>
        <begin position="400"/>
        <end position="434"/>
    </location>
</feature>
<reference evidence="3" key="1">
    <citation type="journal article" date="2019" name="Int. J. Syst. Evol. Microbiol.">
        <title>The Global Catalogue of Microorganisms (GCM) 10K type strain sequencing project: providing services to taxonomists for standard genome sequencing and annotation.</title>
        <authorList>
            <consortium name="The Broad Institute Genomics Platform"/>
            <consortium name="The Broad Institute Genome Sequencing Center for Infectious Disease"/>
            <person name="Wu L."/>
            <person name="Ma J."/>
        </authorList>
    </citation>
    <scope>NUCLEOTIDE SEQUENCE [LARGE SCALE GENOMIC DNA]</scope>
    <source>
        <strain evidence="3">JCM 16961</strain>
    </source>
</reference>
<evidence type="ECO:0000313" key="2">
    <source>
        <dbReference type="EMBL" id="GAA3703441.1"/>
    </source>
</evidence>
<evidence type="ECO:0000313" key="3">
    <source>
        <dbReference type="Proteomes" id="UP001501536"/>
    </source>
</evidence>
<protein>
    <recommendedName>
        <fullName evidence="4">Septum formation initiator</fullName>
    </recommendedName>
</protein>
<feature type="region of interest" description="Disordered" evidence="1">
    <location>
        <begin position="1"/>
        <end position="31"/>
    </location>
</feature>
<accession>A0ABP7DBI2</accession>
<dbReference type="InterPro" id="IPR050625">
    <property type="entry name" value="ParA/MinD_ATPase"/>
</dbReference>
<dbReference type="Proteomes" id="UP001501536">
    <property type="component" value="Unassembled WGS sequence"/>
</dbReference>
<dbReference type="InterPro" id="IPR027417">
    <property type="entry name" value="P-loop_NTPase"/>
</dbReference>
<evidence type="ECO:0008006" key="4">
    <source>
        <dbReference type="Google" id="ProtNLM"/>
    </source>
</evidence>
<dbReference type="EMBL" id="BAABCJ010000002">
    <property type="protein sequence ID" value="GAA3703441.1"/>
    <property type="molecule type" value="Genomic_DNA"/>
</dbReference>
<sequence>MNEQRFVAAPAATAAPGRRPGERPRGAPQRAGCHLLTSDTSHADLVALIAAAAGAELTVHTEASTLPAVAPGGVLLVAADGLDAFDGAADATGNGAWGGTAGGLGAAGGMILTGTAGDQDRLWRAAAVHPGARVAILPEASAWLGEYLGALATTGGEGRVSVFLGASGGAGTTTAAALTAVAAARAGYSAVLVDADAAGAGLWPVLGPGSAEGLSWEDTVDSHGRIPPQQLLEMLPAVDGLRIMTSLDGLSAFPAGPLQQGQRPGNRPGSVLREVLAAAARAFQVVVVDGGRGIPPQAAELAHATFHAIPAARAARLGLSGGRLAAAGGLAYAVVTGPLPTGADSPSIARHAGIPLAGHLPRMASVRRAGTEGRLLRAAARRAVARRIEPLLVLCVPPADGVQPPAQASPPPADEHRVEAEPVTARTAGQGAAR</sequence>
<gene>
    <name evidence="2" type="ORF">GCM10022377_16350</name>
</gene>
<dbReference type="RefSeq" id="WP_344882698.1">
    <property type="nucleotide sequence ID" value="NZ_BAABCJ010000002.1"/>
</dbReference>
<evidence type="ECO:0000256" key="1">
    <source>
        <dbReference type="SAM" id="MobiDB-lite"/>
    </source>
</evidence>
<dbReference type="SUPFAM" id="SSF52540">
    <property type="entry name" value="P-loop containing nucleoside triphosphate hydrolases"/>
    <property type="match status" value="1"/>
</dbReference>
<dbReference type="Gene3D" id="3.40.50.300">
    <property type="entry name" value="P-loop containing nucleotide triphosphate hydrolases"/>
    <property type="match status" value="1"/>
</dbReference>